<name>A0A6J5UCH3_PRUAR</name>
<organism evidence="2 3">
    <name type="scientific">Prunus armeniaca</name>
    <name type="common">Apricot</name>
    <name type="synonym">Armeniaca vulgaris</name>
    <dbReference type="NCBI Taxonomy" id="36596"/>
    <lineage>
        <taxon>Eukaryota</taxon>
        <taxon>Viridiplantae</taxon>
        <taxon>Streptophyta</taxon>
        <taxon>Embryophyta</taxon>
        <taxon>Tracheophyta</taxon>
        <taxon>Spermatophyta</taxon>
        <taxon>Magnoliopsida</taxon>
        <taxon>eudicotyledons</taxon>
        <taxon>Gunneridae</taxon>
        <taxon>Pentapetalae</taxon>
        <taxon>rosids</taxon>
        <taxon>fabids</taxon>
        <taxon>Rosales</taxon>
        <taxon>Rosaceae</taxon>
        <taxon>Amygdaloideae</taxon>
        <taxon>Amygdaleae</taxon>
        <taxon>Prunus</taxon>
    </lineage>
</organism>
<proteinExistence type="predicted"/>
<feature type="compositionally biased region" description="Polar residues" evidence="1">
    <location>
        <begin position="1"/>
        <end position="16"/>
    </location>
</feature>
<gene>
    <name evidence="2" type="ORF">CURHAP_LOCUS20306</name>
</gene>
<feature type="compositionally biased region" description="Basic and acidic residues" evidence="1">
    <location>
        <begin position="21"/>
        <end position="35"/>
    </location>
</feature>
<accession>A0A6J5UCH3</accession>
<sequence length="134" mass="14778">MASSRIISHIDSTFQNLGLKRNPEDERASKLESPGKKQKHDHVPLLNLEKAETETLSNEATTGRGLAVVEGSQKRRIVKARKTTYKESSKSKDARSRAHALFDSANLTEVNVTQADDWSHVHIQATDQESGGAT</sequence>
<reference evidence="2 3" key="1">
    <citation type="submission" date="2020-05" db="EMBL/GenBank/DDBJ databases">
        <authorList>
            <person name="Campoy J."/>
            <person name="Schneeberger K."/>
            <person name="Spophaly S."/>
        </authorList>
    </citation>
    <scope>NUCLEOTIDE SEQUENCE [LARGE SCALE GENOMIC DNA]</scope>
    <source>
        <strain evidence="2">PruArmRojPasFocal</strain>
    </source>
</reference>
<evidence type="ECO:0000313" key="3">
    <source>
        <dbReference type="Proteomes" id="UP000507222"/>
    </source>
</evidence>
<dbReference type="EMBL" id="CAEKDK010000003">
    <property type="protein sequence ID" value="CAB4273134.1"/>
    <property type="molecule type" value="Genomic_DNA"/>
</dbReference>
<dbReference type="Proteomes" id="UP000507222">
    <property type="component" value="Unassembled WGS sequence"/>
</dbReference>
<evidence type="ECO:0000313" key="2">
    <source>
        <dbReference type="EMBL" id="CAB4273134.1"/>
    </source>
</evidence>
<dbReference type="AlphaFoldDB" id="A0A6J5UCH3"/>
<feature type="region of interest" description="Disordered" evidence="1">
    <location>
        <begin position="1"/>
        <end position="42"/>
    </location>
</feature>
<evidence type="ECO:0000256" key="1">
    <source>
        <dbReference type="SAM" id="MobiDB-lite"/>
    </source>
</evidence>
<protein>
    <submittedName>
        <fullName evidence="2">Uncharacterized protein</fullName>
    </submittedName>
</protein>